<dbReference type="Pfam" id="PF05763">
    <property type="entry name" value="DUF835"/>
    <property type="match status" value="1"/>
</dbReference>
<keyword evidence="1" id="KW-0472">Membrane</keyword>
<reference evidence="3 4" key="1">
    <citation type="journal article" date="2014" name="Int. J. Syst. Evol. Microbiol.">
        <title>Thermococcus paralvinellae sp. nov. and Thermococcus cleftensis sp. nov. of hyperthermophilic heterotrophs from deep-sea hydrothermal vents.</title>
        <authorList>
            <person name="Hensley S.A."/>
            <person name="Jung J.H."/>
            <person name="Park C.S."/>
            <person name="Holden J.F."/>
        </authorList>
    </citation>
    <scope>NUCLEOTIDE SEQUENCE [LARGE SCALE GENOMIC DNA]</scope>
    <source>
        <strain evidence="3 4">ES1</strain>
    </source>
</reference>
<name>W0I6E8_9EURY</name>
<evidence type="ECO:0000256" key="1">
    <source>
        <dbReference type="SAM" id="Phobius"/>
    </source>
</evidence>
<keyword evidence="1" id="KW-0812">Transmembrane</keyword>
<accession>W0I6E8</accession>
<dbReference type="Proteomes" id="UP000019027">
    <property type="component" value="Chromosome"/>
</dbReference>
<feature type="transmembrane region" description="Helical" evidence="1">
    <location>
        <begin position="6"/>
        <end position="28"/>
    </location>
</feature>
<dbReference type="AlphaFoldDB" id="W0I6E8"/>
<evidence type="ECO:0000313" key="4">
    <source>
        <dbReference type="Proteomes" id="UP000019027"/>
    </source>
</evidence>
<protein>
    <recommendedName>
        <fullName evidence="2">DUF835 domain-containing protein</fullName>
    </recommendedName>
</protein>
<proteinExistence type="predicted"/>
<dbReference type="KEGG" id="ths:TES1_0568"/>
<gene>
    <name evidence="3" type="ORF">TES1_0568</name>
</gene>
<dbReference type="EMBL" id="CP006965">
    <property type="protein sequence ID" value="AHF79958.1"/>
    <property type="molecule type" value="Genomic_DNA"/>
</dbReference>
<dbReference type="GeneID" id="25384303"/>
<dbReference type="RefSeq" id="WP_051408164.1">
    <property type="nucleotide sequence ID" value="NZ_CP006965.1"/>
</dbReference>
<dbReference type="InterPro" id="IPR008553">
    <property type="entry name" value="DUF835"/>
</dbReference>
<evidence type="ECO:0000313" key="3">
    <source>
        <dbReference type="EMBL" id="AHF79958.1"/>
    </source>
</evidence>
<dbReference type="OrthoDB" id="86314at2157"/>
<keyword evidence="4" id="KW-1185">Reference proteome</keyword>
<feature type="domain" description="DUF835" evidence="2">
    <location>
        <begin position="137"/>
        <end position="267"/>
    </location>
</feature>
<dbReference type="HOGENOM" id="CLU_067022_1_0_2"/>
<feature type="transmembrane region" description="Helical" evidence="1">
    <location>
        <begin position="40"/>
        <end position="61"/>
    </location>
</feature>
<sequence length="272" mass="31133">MRIIAISLVLVVGIIANIIVALSFKYRSVFIQHHPRLKKFYDYILLGIVFSVVAKLVFIPLDLDDMGLISIPTSQGVILNMAGNFLFMVGGVLFILGWMHILKTLTSKYDLIPIVEFEGSDDNYEEIPAGIYLCKVDKCYHAFLKLLKGRAGVIISRIPPDTLCKKFKLEKTPILWLTKVEGDKNIHPHRLEFLMHTLVDFMRRCKNPKVVMLDGIEYLILENGFTPVFKFLTALKDYAVMNNTIIVVPIKEEIFDTRELSILKREFGELKL</sequence>
<organism evidence="3 4">
    <name type="scientific">Thermococcus paralvinellae</name>
    <dbReference type="NCBI Taxonomy" id="582419"/>
    <lineage>
        <taxon>Archaea</taxon>
        <taxon>Methanobacteriati</taxon>
        <taxon>Methanobacteriota</taxon>
        <taxon>Thermococci</taxon>
        <taxon>Thermococcales</taxon>
        <taxon>Thermococcaceae</taxon>
        <taxon>Thermococcus</taxon>
    </lineage>
</organism>
<keyword evidence="1" id="KW-1133">Transmembrane helix</keyword>
<dbReference type="STRING" id="582419.TES1_0568"/>
<feature type="transmembrane region" description="Helical" evidence="1">
    <location>
        <begin position="81"/>
        <end position="102"/>
    </location>
</feature>
<evidence type="ECO:0000259" key="2">
    <source>
        <dbReference type="Pfam" id="PF05763"/>
    </source>
</evidence>